<gene>
    <name evidence="2" type="ORF">FJT64_013942</name>
</gene>
<reference evidence="2 3" key="1">
    <citation type="submission" date="2019-07" db="EMBL/GenBank/DDBJ databases">
        <title>Draft genome assembly of a fouling barnacle, Amphibalanus amphitrite (Darwin, 1854): The first reference genome for Thecostraca.</title>
        <authorList>
            <person name="Kim W."/>
        </authorList>
    </citation>
    <scope>NUCLEOTIDE SEQUENCE [LARGE SCALE GENOMIC DNA]</scope>
    <source>
        <strain evidence="2">SNU_AA5</strain>
        <tissue evidence="2">Soma without cirri and trophi</tissue>
    </source>
</reference>
<dbReference type="AlphaFoldDB" id="A0A6A4V115"/>
<keyword evidence="1" id="KW-1133">Transmembrane helix</keyword>
<evidence type="ECO:0000313" key="3">
    <source>
        <dbReference type="Proteomes" id="UP000440578"/>
    </source>
</evidence>
<dbReference type="OrthoDB" id="10062838at2759"/>
<keyword evidence="1" id="KW-0472">Membrane</keyword>
<evidence type="ECO:0000313" key="2">
    <source>
        <dbReference type="EMBL" id="KAF0287643.1"/>
    </source>
</evidence>
<feature type="transmembrane region" description="Helical" evidence="1">
    <location>
        <begin position="57"/>
        <end position="79"/>
    </location>
</feature>
<keyword evidence="1" id="KW-0812">Transmembrane</keyword>
<organism evidence="2 3">
    <name type="scientific">Amphibalanus amphitrite</name>
    <name type="common">Striped barnacle</name>
    <name type="synonym">Balanus amphitrite</name>
    <dbReference type="NCBI Taxonomy" id="1232801"/>
    <lineage>
        <taxon>Eukaryota</taxon>
        <taxon>Metazoa</taxon>
        <taxon>Ecdysozoa</taxon>
        <taxon>Arthropoda</taxon>
        <taxon>Crustacea</taxon>
        <taxon>Multicrustacea</taxon>
        <taxon>Cirripedia</taxon>
        <taxon>Thoracica</taxon>
        <taxon>Thoracicalcarea</taxon>
        <taxon>Balanomorpha</taxon>
        <taxon>Balanoidea</taxon>
        <taxon>Balanidae</taxon>
        <taxon>Amphibalaninae</taxon>
        <taxon>Amphibalanus</taxon>
    </lineage>
</organism>
<proteinExistence type="predicted"/>
<dbReference type="Proteomes" id="UP000440578">
    <property type="component" value="Unassembled WGS sequence"/>
</dbReference>
<protein>
    <submittedName>
        <fullName evidence="2">Uncharacterized protein</fullName>
    </submittedName>
</protein>
<keyword evidence="3" id="KW-1185">Reference proteome</keyword>
<dbReference type="EMBL" id="VIIS01002177">
    <property type="protein sequence ID" value="KAF0287643.1"/>
    <property type="molecule type" value="Genomic_DNA"/>
</dbReference>
<accession>A0A6A4V115</accession>
<evidence type="ECO:0000256" key="1">
    <source>
        <dbReference type="SAM" id="Phobius"/>
    </source>
</evidence>
<name>A0A6A4V115_AMPAM</name>
<sequence length="121" mass="13663">MGHRADTRAQSRSNALARVLLASASVTSSPRDSACDASRHAIDMQWYNVDFEDMRLAGNVLIVCGFFLVLFPSNWPNYIRSVIRWGRRHHSGSSRDQPEPVDYRTGIISRSHLRSPSGHVR</sequence>
<comment type="caution">
    <text evidence="2">The sequence shown here is derived from an EMBL/GenBank/DDBJ whole genome shotgun (WGS) entry which is preliminary data.</text>
</comment>